<name>A0A6J8BSZ0_MYTCO</name>
<dbReference type="InterPro" id="IPR000008">
    <property type="entry name" value="C2_dom"/>
</dbReference>
<dbReference type="InterPro" id="IPR036028">
    <property type="entry name" value="SH3-like_dom_sf"/>
</dbReference>
<dbReference type="SUPFAM" id="SSF50729">
    <property type="entry name" value="PH domain-like"/>
    <property type="match status" value="1"/>
</dbReference>
<feature type="domain" description="SH2" evidence="17">
    <location>
        <begin position="655"/>
        <end position="742"/>
    </location>
</feature>
<feature type="region of interest" description="Disordered" evidence="16">
    <location>
        <begin position="1294"/>
        <end position="1325"/>
    </location>
</feature>
<evidence type="ECO:0000256" key="9">
    <source>
        <dbReference type="ARBA" id="ARBA00022999"/>
    </source>
</evidence>
<dbReference type="GO" id="GO:0032587">
    <property type="term" value="C:ruffle membrane"/>
    <property type="evidence" value="ECO:0007669"/>
    <property type="project" value="TreeGrafter"/>
</dbReference>
<keyword evidence="9 12" id="KW-0727">SH2 domain</keyword>
<evidence type="ECO:0000259" key="21">
    <source>
        <dbReference type="PROSITE" id="PS50008"/>
    </source>
</evidence>
<evidence type="ECO:0000256" key="14">
    <source>
        <dbReference type="RuleBase" id="RU361133"/>
    </source>
</evidence>
<dbReference type="CDD" id="cd00275">
    <property type="entry name" value="C2_PLC_like"/>
    <property type="match status" value="1"/>
</dbReference>
<dbReference type="EC" id="3.1.4.11" evidence="2 14"/>
<dbReference type="InterPro" id="IPR001192">
    <property type="entry name" value="PI-PLC_fam"/>
</dbReference>
<dbReference type="SMART" id="SM00148">
    <property type="entry name" value="PLCXc"/>
    <property type="match status" value="1"/>
</dbReference>
<dbReference type="InterPro" id="IPR001849">
    <property type="entry name" value="PH_domain"/>
</dbReference>
<organism evidence="22 23">
    <name type="scientific">Mytilus coruscus</name>
    <name type="common">Sea mussel</name>
    <dbReference type="NCBI Taxonomy" id="42192"/>
    <lineage>
        <taxon>Eukaryota</taxon>
        <taxon>Metazoa</taxon>
        <taxon>Spiralia</taxon>
        <taxon>Lophotrochozoa</taxon>
        <taxon>Mollusca</taxon>
        <taxon>Bivalvia</taxon>
        <taxon>Autobranchia</taxon>
        <taxon>Pteriomorphia</taxon>
        <taxon>Mytilida</taxon>
        <taxon>Mytiloidea</taxon>
        <taxon>Mytilidae</taxon>
        <taxon>Mytilinae</taxon>
        <taxon>Mytilus</taxon>
    </lineage>
</organism>
<evidence type="ECO:0000256" key="13">
    <source>
        <dbReference type="PROSITE-ProRule" id="PRU00192"/>
    </source>
</evidence>
<dbReference type="InterPro" id="IPR035023">
    <property type="entry name" value="PLC-gamma_C-SH2"/>
</dbReference>
<dbReference type="Pfam" id="PF00388">
    <property type="entry name" value="PI-PLC-X"/>
    <property type="match status" value="1"/>
</dbReference>
<dbReference type="GO" id="GO:0010634">
    <property type="term" value="P:positive regulation of epithelial cell migration"/>
    <property type="evidence" value="ECO:0007669"/>
    <property type="project" value="TreeGrafter"/>
</dbReference>
<dbReference type="FunFam" id="3.30.505.10:FF:000011">
    <property type="entry name" value="1-phosphatidylinositol 4,5-bisphosphate phosphodiesterase gamma"/>
    <property type="match status" value="1"/>
</dbReference>
<dbReference type="Pfam" id="PF23329">
    <property type="entry name" value="EF_HAND_1_PLCG"/>
    <property type="match status" value="1"/>
</dbReference>
<evidence type="ECO:0000256" key="5">
    <source>
        <dbReference type="ARBA" id="ARBA00022737"/>
    </source>
</evidence>
<accession>A0A6J8BSZ0</accession>
<evidence type="ECO:0000256" key="3">
    <source>
        <dbReference type="ARBA" id="ARBA00022443"/>
    </source>
</evidence>
<dbReference type="Gene3D" id="3.20.20.190">
    <property type="entry name" value="Phosphatidylinositol (PI) phosphodiesterase"/>
    <property type="match status" value="1"/>
</dbReference>
<evidence type="ECO:0000256" key="15">
    <source>
        <dbReference type="SAM" id="Coils"/>
    </source>
</evidence>
<dbReference type="Pfam" id="PF00387">
    <property type="entry name" value="PI-PLC-Y"/>
    <property type="match status" value="1"/>
</dbReference>
<comment type="catalytic activity">
    <reaction evidence="14">
        <text>a 1,2-diacyl-sn-glycero-3-phospho-(1D-myo-inositol-4,5-bisphosphate) + H2O = 1D-myo-inositol 1,4,5-trisphosphate + a 1,2-diacyl-sn-glycerol + H(+)</text>
        <dbReference type="Rhea" id="RHEA:33179"/>
        <dbReference type="ChEBI" id="CHEBI:15377"/>
        <dbReference type="ChEBI" id="CHEBI:15378"/>
        <dbReference type="ChEBI" id="CHEBI:17815"/>
        <dbReference type="ChEBI" id="CHEBI:58456"/>
        <dbReference type="ChEBI" id="CHEBI:203600"/>
        <dbReference type="EC" id="3.1.4.11"/>
    </reaction>
</comment>
<evidence type="ECO:0000259" key="18">
    <source>
        <dbReference type="PROSITE" id="PS50002"/>
    </source>
</evidence>
<dbReference type="EMBL" id="CACVKT020003843">
    <property type="protein sequence ID" value="CAC5386190.1"/>
    <property type="molecule type" value="Genomic_DNA"/>
</dbReference>
<dbReference type="OrthoDB" id="269822at2759"/>
<dbReference type="PANTHER" id="PTHR10336">
    <property type="entry name" value="PHOSPHOINOSITIDE-SPECIFIC PHOSPHOLIPASE C FAMILY PROTEIN"/>
    <property type="match status" value="1"/>
</dbReference>
<dbReference type="PRINTS" id="PR00401">
    <property type="entry name" value="SH2DOMAIN"/>
</dbReference>
<dbReference type="InterPro" id="IPR056586">
    <property type="entry name" value="EF-hand_PLCG1"/>
</dbReference>
<feature type="domain" description="SH2" evidence="17">
    <location>
        <begin position="543"/>
        <end position="644"/>
    </location>
</feature>
<feature type="coiled-coil region" evidence="15">
    <location>
        <begin position="1193"/>
        <end position="1239"/>
    </location>
</feature>
<dbReference type="SMART" id="SM00149">
    <property type="entry name" value="PLCYc"/>
    <property type="match status" value="1"/>
</dbReference>
<dbReference type="InterPro" id="IPR000909">
    <property type="entry name" value="PLipase_C_PInositol-sp_X_dom"/>
</dbReference>
<dbReference type="SMART" id="SM00239">
    <property type="entry name" value="C2"/>
    <property type="match status" value="1"/>
</dbReference>
<evidence type="ECO:0000256" key="1">
    <source>
        <dbReference type="ARBA" id="ARBA00001913"/>
    </source>
</evidence>
<dbReference type="SUPFAM" id="SSF50044">
    <property type="entry name" value="SH3-domain"/>
    <property type="match status" value="1"/>
</dbReference>
<evidence type="ECO:0000256" key="10">
    <source>
        <dbReference type="ARBA" id="ARBA00023098"/>
    </source>
</evidence>
<reference evidence="22 23" key="1">
    <citation type="submission" date="2020-06" db="EMBL/GenBank/DDBJ databases">
        <authorList>
            <person name="Li R."/>
            <person name="Bekaert M."/>
        </authorList>
    </citation>
    <scope>NUCLEOTIDE SEQUENCE [LARGE SCALE GENOMIC DNA]</scope>
    <source>
        <strain evidence="23">wild</strain>
    </source>
</reference>
<dbReference type="InterPro" id="IPR035024">
    <property type="entry name" value="PLC-gamma_N-SH2"/>
</dbReference>
<dbReference type="Pfam" id="PF00169">
    <property type="entry name" value="PH"/>
    <property type="match status" value="1"/>
</dbReference>
<protein>
    <recommendedName>
        <fullName evidence="2 14">Phosphoinositide phospholipase C</fullName>
        <ecNumber evidence="2 14">3.1.4.11</ecNumber>
    </recommendedName>
</protein>
<dbReference type="GO" id="GO:0016042">
    <property type="term" value="P:lipid catabolic process"/>
    <property type="evidence" value="ECO:0007669"/>
    <property type="project" value="UniProtKB-KW"/>
</dbReference>
<evidence type="ECO:0000259" key="19">
    <source>
        <dbReference type="PROSITE" id="PS50003"/>
    </source>
</evidence>
<dbReference type="Gene3D" id="2.30.30.40">
    <property type="entry name" value="SH3 Domains"/>
    <property type="match status" value="1"/>
</dbReference>
<evidence type="ECO:0000313" key="22">
    <source>
        <dbReference type="EMBL" id="CAC5386190.1"/>
    </source>
</evidence>
<sequence length="1376" mass="159632">MAALYNGNQIENDDWARFRSLERGLVVTIFFGKNKRPEKRTLQVRIETRQLVWIRAQGGKPEGSLNLREVREVREGKNSKDFEKWPDDARKMDDALCFVIFYGSEFKLKNLSLVASSLDEYRTWKFGLQKLEESAKNATYQIQLERWLRREFYLMEKSGADTLTLKHFKAWMQKINCKINNKDLRDQFQEVAKTSESIPYQYFILLFKKIIHVPWIIDNYLETFAEKQNSKKVISPSKFQQFLMNEQKECWAENTAQVKTMMVDFVADAMRHKGNIYFEDSEFEDYLFSSANSIWDSQYDKVTQNMDLPLSNYWIASSHNTYLTGDQVSSNSSVDAYVRCLRMGCRCIELDCWDGPDSYPSIFHGHTLTSKIKFLDVIQAIKEHAWTASDYPLILSIENHCGLGQQRNMAMAFKDTFREDLLMDPVEPLDFSKLPSPNKLRRKIIIKHKKLPREGSEDQFVTVRSSEERDNDISSSAIKTGVLYLEDPMEPVWHPHFFALTATRLFYTKETDQDNDDEIDEDLLSLSQTQNQSSTELHYSERWFHGKLEGGRRKADELLNNHSYLGDGTFLVRESETFIGDYSLSFWRRGETQHCRIKTKQELGQLKYYLIETALFDSLYDLITNYRNNPVRGQDFSMRLSEPVPQINSHEGKEWYHDNMERVEAEDMLRRIQNDGAFLVRRGAQNNYAISFRADNKVKHCRIEVDGRLFVIGEATFESLVDLVQYYEKNPLYNRIKLKYPVNQTVVERRGSDSSVSGGAMGMNYVNPNDLSKVILPDDDENSIYGDGIYHSPNQLVSKLKVKAIADYQANRADELSFNKGSIITNVNKADGGWWRGDFNDKRQNWFPEHLVEELDLPEESEDTSPLGAMQKGFIDIQGCRVEPSGRADKPFTFMIYTRTSPQPLEVAADNENDMREWMSYISNCTQQTQQTKQKDKQLERKKCLARDLSDLIVYAVAVPFDLDRAIKGPINCCEMSSFSEMKVEKYLTRHQAASFVKYPFRVYPKGSRMDSSNYDPMPMWNCGCQMVSLNYQTPDRSMQLNEGRFMRNGRCGYVLQPEVLGARHLLKSGRGFACPFVEIEIAGTETDNSKFKTPKIDDNGLNPTWRENCSNTFDITCPELALIRFLVQDEDVFGDPKFLGQATFPVSCLRSGYRSVPILNGYSEELEMAALLVHIDKKNPRESEESDIYACIQDLRDKKKDLEERIGTYQKEGRQQSVQKLMEELSLTEEDLIAKNDERRQRKKYQKILGIDDFKRSHEMQSAGHSSIKKQESVAAFGHSPKRHEIVKAQNSAPMLGRKQESMKGSVEDLTAKGDEEKRAQRKKYQRILGIDEDIASSEDEKMLMYQRVAKQEKNQYFEIEEIRAQKKKRSKEKN</sequence>
<dbReference type="InterPro" id="IPR011992">
    <property type="entry name" value="EF-hand-dom_pair"/>
</dbReference>
<dbReference type="InterPro" id="IPR017946">
    <property type="entry name" value="PLC-like_Pdiesterase_TIM-brl"/>
</dbReference>
<dbReference type="Pfam" id="PF00017">
    <property type="entry name" value="SH2"/>
    <property type="match status" value="2"/>
</dbReference>
<dbReference type="SMART" id="SM00326">
    <property type="entry name" value="SH3"/>
    <property type="match status" value="1"/>
</dbReference>
<feature type="domain" description="PH" evidence="19">
    <location>
        <begin position="872"/>
        <end position="927"/>
    </location>
</feature>
<dbReference type="InterPro" id="IPR011993">
    <property type="entry name" value="PH-like_dom_sf"/>
</dbReference>
<feature type="domain" description="SH3" evidence="18">
    <location>
        <begin position="797"/>
        <end position="857"/>
    </location>
</feature>
<dbReference type="InterPro" id="IPR001452">
    <property type="entry name" value="SH3_domain"/>
</dbReference>
<dbReference type="SUPFAM" id="SSF47473">
    <property type="entry name" value="EF-hand"/>
    <property type="match status" value="1"/>
</dbReference>
<dbReference type="PROSITE" id="PS50004">
    <property type="entry name" value="C2"/>
    <property type="match status" value="1"/>
</dbReference>
<dbReference type="SMART" id="SM00252">
    <property type="entry name" value="SH2"/>
    <property type="match status" value="2"/>
</dbReference>
<dbReference type="Pfam" id="PF00018">
    <property type="entry name" value="SH3_1"/>
    <property type="match status" value="1"/>
</dbReference>
<feature type="domain" description="PH" evidence="19">
    <location>
        <begin position="19"/>
        <end position="133"/>
    </location>
</feature>
<dbReference type="CDD" id="cd09932">
    <property type="entry name" value="SH2_C-SH2_PLC_gamma_like"/>
    <property type="match status" value="1"/>
</dbReference>
<keyword evidence="8 14" id="KW-0442">Lipid degradation</keyword>
<dbReference type="Pfam" id="PF23583">
    <property type="entry name" value="EF_HAND_2_PLCG"/>
    <property type="match status" value="1"/>
</dbReference>
<feature type="domain" description="C2" evidence="20">
    <location>
        <begin position="1035"/>
        <end position="1161"/>
    </location>
</feature>
<dbReference type="InterPro" id="IPR000980">
    <property type="entry name" value="SH2"/>
</dbReference>
<dbReference type="PROSITE" id="PS50008">
    <property type="entry name" value="PIPLC_Y_DOMAIN"/>
    <property type="match status" value="1"/>
</dbReference>
<dbReference type="SUPFAM" id="SSF49562">
    <property type="entry name" value="C2 domain (Calcium/lipid-binding domain, CaLB)"/>
    <property type="match status" value="1"/>
</dbReference>
<evidence type="ECO:0000256" key="16">
    <source>
        <dbReference type="SAM" id="MobiDB-lite"/>
    </source>
</evidence>
<dbReference type="InterPro" id="IPR057061">
    <property type="entry name" value="PLCG_EF-hand_2"/>
</dbReference>
<feature type="compositionally biased region" description="Basic and acidic residues" evidence="16">
    <location>
        <begin position="1299"/>
        <end position="1320"/>
    </location>
</feature>
<dbReference type="PANTHER" id="PTHR10336:SF159">
    <property type="entry name" value="1-PHOSPHATIDYLINOSITOL 4,5-BISPHOSPHATE PHOSPHODIESTERASE GAMMA"/>
    <property type="match status" value="1"/>
</dbReference>
<evidence type="ECO:0000256" key="6">
    <source>
        <dbReference type="ARBA" id="ARBA00022801"/>
    </source>
</evidence>
<dbReference type="SUPFAM" id="SSF51695">
    <property type="entry name" value="PLC-like phosphodiesterases"/>
    <property type="match status" value="2"/>
</dbReference>
<dbReference type="FunFam" id="3.30.505.10:FF:000009">
    <property type="entry name" value="1-phosphatidylinositol 4,5-bisphosphate phosphodiesterase gamma"/>
    <property type="match status" value="1"/>
</dbReference>
<evidence type="ECO:0000256" key="7">
    <source>
        <dbReference type="ARBA" id="ARBA00022837"/>
    </source>
</evidence>
<feature type="domain" description="PI-PLC Y-box" evidence="21">
    <location>
        <begin position="949"/>
        <end position="1061"/>
    </location>
</feature>
<dbReference type="CDD" id="cd13362">
    <property type="entry name" value="PH_PLC_gamma"/>
    <property type="match status" value="1"/>
</dbReference>
<gene>
    <name evidence="22" type="ORF">MCOR_21655</name>
</gene>
<evidence type="ECO:0000256" key="2">
    <source>
        <dbReference type="ARBA" id="ARBA00012368"/>
    </source>
</evidence>
<dbReference type="Gene3D" id="2.30.29.30">
    <property type="entry name" value="Pleckstrin-homology domain (PH domain)/Phosphotyrosine-binding domain (PTB)"/>
    <property type="match status" value="2"/>
</dbReference>
<evidence type="ECO:0000256" key="12">
    <source>
        <dbReference type="PROSITE-ProRule" id="PRU00191"/>
    </source>
</evidence>
<dbReference type="PROSITE" id="PS50003">
    <property type="entry name" value="PH_DOMAIN"/>
    <property type="match status" value="2"/>
</dbReference>
<keyword evidence="6 14" id="KW-0378">Hydrolase</keyword>
<keyword evidence="5" id="KW-0677">Repeat</keyword>
<keyword evidence="23" id="KW-1185">Reference proteome</keyword>
<dbReference type="GO" id="GO:0004435">
    <property type="term" value="F:phosphatidylinositol-4,5-bisphosphate phospholipase C activity"/>
    <property type="evidence" value="ECO:0007669"/>
    <property type="project" value="UniProtKB-EC"/>
</dbReference>
<keyword evidence="11" id="KW-0807">Transducer</keyword>
<evidence type="ECO:0000259" key="20">
    <source>
        <dbReference type="PROSITE" id="PS50004"/>
    </source>
</evidence>
<dbReference type="Proteomes" id="UP000507470">
    <property type="component" value="Unassembled WGS sequence"/>
</dbReference>
<keyword evidence="7" id="KW-0106">Calcium</keyword>
<dbReference type="Gene3D" id="3.30.505.10">
    <property type="entry name" value="SH2 domain"/>
    <property type="match status" value="2"/>
</dbReference>
<dbReference type="InterPro" id="IPR035892">
    <property type="entry name" value="C2_domain_sf"/>
</dbReference>
<dbReference type="PROSITE" id="PS50002">
    <property type="entry name" value="SH3"/>
    <property type="match status" value="1"/>
</dbReference>
<evidence type="ECO:0000259" key="17">
    <source>
        <dbReference type="PROSITE" id="PS50001"/>
    </source>
</evidence>
<dbReference type="PROSITE" id="PS50007">
    <property type="entry name" value="PIPLC_X_DOMAIN"/>
    <property type="match status" value="1"/>
</dbReference>
<keyword evidence="15" id="KW-0175">Coiled coil</keyword>
<dbReference type="GO" id="GO:0051209">
    <property type="term" value="P:release of sequestered calcium ion into cytosol"/>
    <property type="evidence" value="ECO:0007669"/>
    <property type="project" value="TreeGrafter"/>
</dbReference>
<proteinExistence type="predicted"/>
<evidence type="ECO:0000256" key="4">
    <source>
        <dbReference type="ARBA" id="ARBA00022553"/>
    </source>
</evidence>
<dbReference type="InterPro" id="IPR036860">
    <property type="entry name" value="SH2_dom_sf"/>
</dbReference>
<keyword evidence="4" id="KW-0597">Phosphoprotein</keyword>
<keyword evidence="3 13" id="KW-0728">SH3 domain</keyword>
<dbReference type="SUPFAM" id="SSF55550">
    <property type="entry name" value="SH2 domain"/>
    <property type="match status" value="2"/>
</dbReference>
<dbReference type="GO" id="GO:0046488">
    <property type="term" value="P:phosphatidylinositol metabolic process"/>
    <property type="evidence" value="ECO:0007669"/>
    <property type="project" value="TreeGrafter"/>
</dbReference>
<dbReference type="GO" id="GO:0048015">
    <property type="term" value="P:phosphatidylinositol-mediated signaling"/>
    <property type="evidence" value="ECO:0007669"/>
    <property type="project" value="TreeGrafter"/>
</dbReference>
<dbReference type="InterPro" id="IPR001711">
    <property type="entry name" value="PLipase_C_Pinositol-sp_Y"/>
</dbReference>
<dbReference type="PROSITE" id="PS50001">
    <property type="entry name" value="SH2"/>
    <property type="match status" value="2"/>
</dbReference>
<comment type="cofactor">
    <cofactor evidence="1">
        <name>Ca(2+)</name>
        <dbReference type="ChEBI" id="CHEBI:29108"/>
    </cofactor>
</comment>
<dbReference type="Gene3D" id="2.60.40.150">
    <property type="entry name" value="C2 domain"/>
    <property type="match status" value="1"/>
</dbReference>
<evidence type="ECO:0000256" key="11">
    <source>
        <dbReference type="ARBA" id="ARBA00023224"/>
    </source>
</evidence>
<evidence type="ECO:0000313" key="23">
    <source>
        <dbReference type="Proteomes" id="UP000507470"/>
    </source>
</evidence>
<keyword evidence="10 14" id="KW-0443">Lipid metabolism</keyword>
<dbReference type="CDD" id="cd10341">
    <property type="entry name" value="SH2_N-SH2_PLC_gamma_like"/>
    <property type="match status" value="1"/>
</dbReference>
<dbReference type="PRINTS" id="PR00390">
    <property type="entry name" value="PHPHLIPASEC"/>
</dbReference>
<dbReference type="SMART" id="SM00233">
    <property type="entry name" value="PH"/>
    <property type="match status" value="2"/>
</dbReference>
<evidence type="ECO:0000256" key="8">
    <source>
        <dbReference type="ARBA" id="ARBA00022963"/>
    </source>
</evidence>